<dbReference type="GO" id="GO:0042254">
    <property type="term" value="P:ribosome biogenesis"/>
    <property type="evidence" value="ECO:0007669"/>
    <property type="project" value="TreeGrafter"/>
</dbReference>
<dbReference type="KEGG" id="olu:OSTLU_25440"/>
<protein>
    <recommendedName>
        <fullName evidence="1">Nucleolar 27S pre-rRNA processing Urb2/Npa2 C-terminal domain-containing protein</fullName>
    </recommendedName>
</protein>
<feature type="domain" description="Nucleolar 27S pre-rRNA processing Urb2/Npa2 C-terminal" evidence="1">
    <location>
        <begin position="1263"/>
        <end position="1433"/>
    </location>
</feature>
<dbReference type="OrthoDB" id="1085414at2759"/>
<dbReference type="EMBL" id="CP000601">
    <property type="protein sequence ID" value="ABP01160.1"/>
    <property type="molecule type" value="Genomic_DNA"/>
</dbReference>
<dbReference type="Gramene" id="ABO99447">
    <property type="protein sequence ID" value="ABO99447"/>
    <property type="gene ID" value="OSTLU_25440"/>
</dbReference>
<sequence length="1838" mass="197766">MTTDASAGRREVMRALRRAAASRARAVDGETLRRAFDALTRDDGERRGARASCEECVEVAKSAMWDEGNAALMSAALAAAAAAANAQPNKPAPACVDFEFLWSVVETWSRAGEGDARRGAKEACDATMRAFVLHPMYARAIPNLVADAASAKKQKTIASTDDARGAGGARSSAPGFICDTIARVARAAESMDVDALRLAPWVLRATCEQDANERKPTASSSANKSSESVSKDARALFVELFEPIAAAFVAVPTGGKGERRVDEDAASALVDALVGLLDIAVDFTIYSPLEDEGRVESALQAFVTSIATVVKTNEVRDRGWSRVIGALSTLDLRLVEPHVKVMLTLLLVKSRDAREECVAVTQTMIKAFAEMRQLPEFMESVGEVVIEAMANGEKVNDALASEEVLVAFQDAAKTVPLRQTPDLMVICRKAFITAYDGDEKPSGARAPYDSLDKLARVLQSALGTCPIDAGEPLLPEAQACLEGFSEDIAQRLHSHVESSPARTGALLRAYVPVASLRQGLSEVADATARDSYFRSESVDLSAIVRHLVRDSPRANQEHENAESAAIGCAIQRVNNLSRLRYPREDVSPEESAKAGSEIKSLLSACLKLVPDTLTTSYDAPDSKTEAWKVLTSTIDLWYEQATDARILDYYRCRLETDIEGEGALSTEEEDKFSELVATFKPWVRAIASVITRGAVDLTRELKESLSRDDDSSAAGRCDVLEDIIADCVENKRQGEAACDKIKDFWIGPASTPITDGFGKNCTREDSAALKRMRRAVDAAERLHYRAVSETDVHELSIALQIGDCAMFNAASLGMSSAMDLCTRVRSRSAFLATHDEDSAMIVSGLITRGGHYLNVTNLALRNMLDVELASRLIESTTSAFQASLVGSALKVKAAVYTNAATNVARLLDDRFINEDSIERNVANVGGAFALSLVESLFAAANVVHTEPEREKYGWVDGNPDLDEEDELTDEQGDAIAQFWDAPAVMQVRARIESMILDMKNGLENGEFKPVAESVEVVASCVSAAGFILAVSATTLDYSEAFHRTCDADFVQNAIAVAIKVLLDTSNELSSRGTSRLVNFIGAACDALKQTGPQLTSEAHASLVAVLMFTYTRGTRALVDRDGAKSATPAADLHESLSLTMSELVYGAGKRPLTAMYDACVDAFKTTDAESRRAYLSSDRLDVSLAAPMWCLMNLVKSFHLGKAIRTAAQENVETVMDACMRAMTVAIRVPNANAVVHKLLEITTEFARLGPRCEISTRCVSRMCQLPSVACASDAVFDDGDAMTKIFCQACELIGVLLKSRKDHLRRAVSGITVACSDLLAALRRFKASGASAAVMESCAGKLSFVYESAEASGLDRYCTHLLADAITAITGGGIGVVAESALKPGLFALLDSSGDRELQQLHAALGAGAGGARRVVFAALREEHKHTHKFTGRVALFFAGTTLLAMGAIVGRSADAARASALGEGAGGTCALSPTGAGANAAANTCAARYMDELGLWDAADAGDNVEFETKVYECMNEPTGAPVVVPQDGVAKPFATKPGSAYAWIFVHIPKAAGSVFIEMLKQNKNHETVVLHEPAHPDFLVNPWRPLNSLQARHVPTMLRTFKQNRESKSGTFSKEFMHADYDEGRRMYFTGATGIGMCGTVDAPCAYITVLREPMSRLWSEYTYLCLEANEGHLSWTAEEIAADNHQGCPLNPLEWYNQKRSTAAQLTGLLGARGGHTPCGAEAAKANLASSCVRYIFQDDIENGMKRIREKLPDLAHLGDDGGNKQYISGALLEHHNGSAEKLAPALAARLDAYKADPTIVAGLRALVEHDISVYEFAKAKYDEHWSAPLVSC</sequence>
<proteinExistence type="predicted"/>
<dbReference type="Gene3D" id="3.40.50.300">
    <property type="entry name" value="P-loop containing nucleotide triphosphate hydrolases"/>
    <property type="match status" value="1"/>
</dbReference>
<dbReference type="Proteomes" id="UP000001568">
    <property type="component" value="Chromosome 13"/>
</dbReference>
<dbReference type="OMA" id="MYARAIP"/>
<reference evidence="2 4" key="1">
    <citation type="journal article" date="2007" name="Proc. Natl. Acad. Sci. U.S.A.">
        <title>The tiny eukaryote Ostreococcus provides genomic insights into the paradox of plankton speciation.</title>
        <authorList>
            <person name="Palenik B."/>
            <person name="Grimwood J."/>
            <person name="Aerts A."/>
            <person name="Rouze P."/>
            <person name="Salamov A."/>
            <person name="Putnam N."/>
            <person name="Dupont C."/>
            <person name="Jorgensen R."/>
            <person name="Derelle E."/>
            <person name="Rombauts S."/>
            <person name="Zhou K."/>
            <person name="Otillar R."/>
            <person name="Merchant S.S."/>
            <person name="Podell S."/>
            <person name="Gaasterland T."/>
            <person name="Napoli C."/>
            <person name="Gendler K."/>
            <person name="Manuell A."/>
            <person name="Tai V."/>
            <person name="Vallon O."/>
            <person name="Piganeau G."/>
            <person name="Jancek S."/>
            <person name="Heijde M."/>
            <person name="Jabbari K."/>
            <person name="Bowler C."/>
            <person name="Lohr M."/>
            <person name="Robbens S."/>
            <person name="Werner G."/>
            <person name="Dubchak I."/>
            <person name="Pazour G.J."/>
            <person name="Ren Q."/>
            <person name="Paulsen I."/>
            <person name="Delwiche C."/>
            <person name="Schmutz J."/>
            <person name="Rokhsar D."/>
            <person name="Van de Peer Y."/>
            <person name="Moreau H."/>
            <person name="Grigoriev I.V."/>
        </authorList>
    </citation>
    <scope>NUCLEOTIDE SEQUENCE [LARGE SCALE GENOMIC DNA]</scope>
    <source>
        <strain evidence="2 4">CCE9901</strain>
    </source>
</reference>
<organism evidence="2 4">
    <name type="scientific">Ostreococcus lucimarinus (strain CCE9901)</name>
    <dbReference type="NCBI Taxonomy" id="436017"/>
    <lineage>
        <taxon>Eukaryota</taxon>
        <taxon>Viridiplantae</taxon>
        <taxon>Chlorophyta</taxon>
        <taxon>Mamiellophyceae</taxon>
        <taxon>Mamiellales</taxon>
        <taxon>Bathycoccaceae</taxon>
        <taxon>Ostreococcus</taxon>
    </lineage>
</organism>
<accession>A4S6U4</accession>
<evidence type="ECO:0000313" key="4">
    <source>
        <dbReference type="Proteomes" id="UP000001568"/>
    </source>
</evidence>
<dbReference type="Proteomes" id="UP000001568">
    <property type="component" value="Chromosome 21"/>
</dbReference>
<dbReference type="SUPFAM" id="SSF52540">
    <property type="entry name" value="P-loop containing nucleoside triphosphate hydrolases"/>
    <property type="match status" value="1"/>
</dbReference>
<dbReference type="RefSeq" id="XP_001422801.1">
    <property type="nucleotide sequence ID" value="XM_001422764.1"/>
</dbReference>
<name>A4S6U4_OSTLU</name>
<dbReference type="PANTHER" id="PTHR15682:SF2">
    <property type="entry name" value="UNHEALTHY RIBOSOME BIOGENESIS PROTEIN 2 HOMOLOG"/>
    <property type="match status" value="1"/>
</dbReference>
<dbReference type="GO" id="GO:0005730">
    <property type="term" value="C:nucleolus"/>
    <property type="evidence" value="ECO:0007669"/>
    <property type="project" value="TreeGrafter"/>
</dbReference>
<dbReference type="HOGENOM" id="CLU_002314_0_0_1"/>
<dbReference type="Pfam" id="PF10441">
    <property type="entry name" value="Urb2"/>
    <property type="match status" value="1"/>
</dbReference>
<gene>
    <name evidence="2" type="ORF">OSTLU_25440</name>
    <name evidence="3" type="ORF">OSTLU_25919</name>
</gene>
<dbReference type="Gramene" id="ABP01160">
    <property type="protein sequence ID" value="ABP01160"/>
    <property type="gene ID" value="OSTLU_25919"/>
</dbReference>
<dbReference type="InterPro" id="IPR052609">
    <property type="entry name" value="Ribosome_Biogenesis_Reg"/>
</dbReference>
<keyword evidence="4" id="KW-1185">Reference proteome</keyword>
<dbReference type="KEGG" id="olu:OSTLU_25919"/>
<dbReference type="GeneID" id="5005010"/>
<evidence type="ECO:0000313" key="3">
    <source>
        <dbReference type="EMBL" id="ABP01160.1"/>
    </source>
</evidence>
<dbReference type="EMBL" id="CP000593">
    <property type="protein sequence ID" value="ABO99447.1"/>
    <property type="molecule type" value="Genomic_DNA"/>
</dbReference>
<dbReference type="GeneID" id="5006950"/>
<dbReference type="InterPro" id="IPR027417">
    <property type="entry name" value="P-loop_NTPase"/>
</dbReference>
<dbReference type="InterPro" id="IPR018849">
    <property type="entry name" value="Urb2/Npa2_C"/>
</dbReference>
<evidence type="ECO:0000313" key="2">
    <source>
        <dbReference type="EMBL" id="ABO99447.1"/>
    </source>
</evidence>
<dbReference type="eggNOG" id="ENOG502QYWQ">
    <property type="taxonomic scope" value="Eukaryota"/>
</dbReference>
<dbReference type="RefSeq" id="XP_001421154.1">
    <property type="nucleotide sequence ID" value="XM_001421117.1"/>
</dbReference>
<evidence type="ECO:0000259" key="1">
    <source>
        <dbReference type="Pfam" id="PF10441"/>
    </source>
</evidence>
<dbReference type="PANTHER" id="PTHR15682">
    <property type="entry name" value="UNHEALTHY RIBOSOME BIOGENESIS PROTEIN 2 HOMOLOG"/>
    <property type="match status" value="1"/>
</dbReference>